<name>A0A4P8IES7_9FIRM</name>
<dbReference type="InterPro" id="IPR051532">
    <property type="entry name" value="Ester_Hydrolysis_Enzymes"/>
</dbReference>
<dbReference type="InterPro" id="IPR013830">
    <property type="entry name" value="SGNH_hydro"/>
</dbReference>
<dbReference type="Proteomes" id="UP000298653">
    <property type="component" value="Chromosome"/>
</dbReference>
<organism evidence="2 3">
    <name type="scientific">Anaerostipes rhamnosivorans</name>
    <dbReference type="NCBI Taxonomy" id="1229621"/>
    <lineage>
        <taxon>Bacteria</taxon>
        <taxon>Bacillati</taxon>
        <taxon>Bacillota</taxon>
        <taxon>Clostridia</taxon>
        <taxon>Lachnospirales</taxon>
        <taxon>Lachnospiraceae</taxon>
        <taxon>Anaerostipes</taxon>
    </lineage>
</organism>
<feature type="domain" description="SGNH hydrolase-type esterase" evidence="1">
    <location>
        <begin position="6"/>
        <end position="200"/>
    </location>
</feature>
<dbReference type="EMBL" id="CP040058">
    <property type="protein sequence ID" value="QCP36372.1"/>
    <property type="molecule type" value="Genomic_DNA"/>
</dbReference>
<dbReference type="SUPFAM" id="SSF52266">
    <property type="entry name" value="SGNH hydrolase"/>
    <property type="match status" value="1"/>
</dbReference>
<dbReference type="CDD" id="cd01839">
    <property type="entry name" value="SGNH_arylesterase_like"/>
    <property type="match status" value="1"/>
</dbReference>
<sequence length="217" mass="24531">MKTILCYGDSNTYGYNPDNGYRYPYEKRWTSILEKNMEGRARVIPEGLNGRTTCFEDEIRPGRNGYAYLEPCLHSHGPVDLVVLMLGTNDLKIRFQLTPVDIGKAIERLMKKILEVTPQKREDNRSADILLVSPILVGENIRSVPDGETMGYERACEYSRRLASVYKEWAKLYGVHFLDAAQYAQPSRKDACHLSAEGHQKLGEAISKACENILGAI</sequence>
<dbReference type="Pfam" id="PF13472">
    <property type="entry name" value="Lipase_GDSL_2"/>
    <property type="match status" value="1"/>
</dbReference>
<keyword evidence="3" id="KW-1185">Reference proteome</keyword>
<proteinExistence type="predicted"/>
<dbReference type="RefSeq" id="WP_137329617.1">
    <property type="nucleotide sequence ID" value="NZ_CP040058.1"/>
</dbReference>
<dbReference type="InterPro" id="IPR036514">
    <property type="entry name" value="SGNH_hydro_sf"/>
</dbReference>
<dbReference type="KEGG" id="arf:AR1Y2_2918"/>
<reference evidence="2 3" key="1">
    <citation type="submission" date="2019-05" db="EMBL/GenBank/DDBJ databases">
        <title>Complete genome sequencing of Anaerostipes rhamnosivorans.</title>
        <authorList>
            <person name="Bui T.P.N."/>
            <person name="de Vos W.M."/>
        </authorList>
    </citation>
    <scope>NUCLEOTIDE SEQUENCE [LARGE SCALE GENOMIC DNA]</scope>
    <source>
        <strain evidence="2 3">1y2</strain>
    </source>
</reference>
<dbReference type="Gene3D" id="3.40.50.1110">
    <property type="entry name" value="SGNH hydrolase"/>
    <property type="match status" value="1"/>
</dbReference>
<dbReference type="OrthoDB" id="164654at2"/>
<evidence type="ECO:0000313" key="2">
    <source>
        <dbReference type="EMBL" id="QCP36372.1"/>
    </source>
</evidence>
<protein>
    <submittedName>
        <fullName evidence="2">Arylesterase</fullName>
    </submittedName>
</protein>
<dbReference type="PANTHER" id="PTHR30383">
    <property type="entry name" value="THIOESTERASE 1/PROTEASE 1/LYSOPHOSPHOLIPASE L1"/>
    <property type="match status" value="1"/>
</dbReference>
<gene>
    <name evidence="2" type="ORF">AR1Y2_2918</name>
</gene>
<accession>A0A4P8IES7</accession>
<dbReference type="PANTHER" id="PTHR30383:SF29">
    <property type="entry name" value="SGNH HYDROLASE-TYPE ESTERASE DOMAIN-CONTAINING PROTEIN"/>
    <property type="match status" value="1"/>
</dbReference>
<evidence type="ECO:0000259" key="1">
    <source>
        <dbReference type="Pfam" id="PF13472"/>
    </source>
</evidence>
<dbReference type="AlphaFoldDB" id="A0A4P8IES7"/>
<evidence type="ECO:0000313" key="3">
    <source>
        <dbReference type="Proteomes" id="UP000298653"/>
    </source>
</evidence>